<dbReference type="Proteomes" id="UP000075636">
    <property type="component" value="Unassembled WGS sequence"/>
</dbReference>
<sequence>MTFSSPSCDRAASARPVDCARINHAALSVLPLLLQRWLPDGRKEGREWVALNPRRIDRHPGSFKINLHTGRWSDFATEHRGGDPVSLAAYLFGLSYHDAARKIAVMLGLEDIP</sequence>
<comment type="caution">
    <text evidence="1">The sequence shown here is derived from an EMBL/GenBank/DDBJ whole genome shotgun (WGS) entry which is preliminary data.</text>
</comment>
<dbReference type="AlphaFoldDB" id="A0A149TLT1"/>
<dbReference type="Gene3D" id="3.90.580.10">
    <property type="entry name" value="Zinc finger, CHC2-type domain"/>
    <property type="match status" value="1"/>
</dbReference>
<dbReference type="GO" id="GO:0003677">
    <property type="term" value="F:DNA binding"/>
    <property type="evidence" value="ECO:0007669"/>
    <property type="project" value="InterPro"/>
</dbReference>
<dbReference type="GO" id="GO:0008270">
    <property type="term" value="F:zinc ion binding"/>
    <property type="evidence" value="ECO:0007669"/>
    <property type="project" value="InterPro"/>
</dbReference>
<evidence type="ECO:0000313" key="1">
    <source>
        <dbReference type="EMBL" id="KXV49600.1"/>
    </source>
</evidence>
<dbReference type="RefSeq" id="WP_062106702.1">
    <property type="nucleotide sequence ID" value="NZ_LHZR01000093.1"/>
</dbReference>
<dbReference type="EMBL" id="LHZR01000093">
    <property type="protein sequence ID" value="KXV49600.1"/>
    <property type="molecule type" value="Genomic_DNA"/>
</dbReference>
<protein>
    <recommendedName>
        <fullName evidence="3">Zinc finger CHC2-type domain-containing protein</fullName>
    </recommendedName>
</protein>
<organism evidence="1 2">
    <name type="scientific">Gluconobacter albidus</name>
    <dbReference type="NCBI Taxonomy" id="318683"/>
    <lineage>
        <taxon>Bacteria</taxon>
        <taxon>Pseudomonadati</taxon>
        <taxon>Pseudomonadota</taxon>
        <taxon>Alphaproteobacteria</taxon>
        <taxon>Acetobacterales</taxon>
        <taxon>Acetobacteraceae</taxon>
        <taxon>Gluconobacter</taxon>
    </lineage>
</organism>
<dbReference type="GO" id="GO:0006260">
    <property type="term" value="P:DNA replication"/>
    <property type="evidence" value="ECO:0007669"/>
    <property type="project" value="InterPro"/>
</dbReference>
<evidence type="ECO:0000313" key="2">
    <source>
        <dbReference type="Proteomes" id="UP000075636"/>
    </source>
</evidence>
<dbReference type="PATRIC" id="fig|318683.6.peg.3090"/>
<dbReference type="InterPro" id="IPR036977">
    <property type="entry name" value="DNA_primase_Znf_CHC2"/>
</dbReference>
<evidence type="ECO:0008006" key="3">
    <source>
        <dbReference type="Google" id="ProtNLM"/>
    </source>
</evidence>
<accession>A0A149TLT1</accession>
<reference evidence="1 2" key="1">
    <citation type="submission" date="2015-06" db="EMBL/GenBank/DDBJ databases">
        <title>Improved classification and identification of acetic acid bacteria using matrix-assisted laser desorption/ionization time-of-flight mass spectrometry; Gluconobacter nephelii and Gluconobacter uchimurae are later heterotypic synonyms of Gluconobacter japonicus and Gluconobacter oxydans, respectively.</title>
        <authorList>
            <person name="Li L."/>
            <person name="Cleenwerck I."/>
            <person name="De Vuyst L."/>
            <person name="Vandamme P."/>
        </authorList>
    </citation>
    <scope>NUCLEOTIDE SEQUENCE [LARGE SCALE GENOMIC DNA]</scope>
    <source>
        <strain evidence="1 2">LMG 1768</strain>
    </source>
</reference>
<name>A0A149TLT1_9PROT</name>
<gene>
    <name evidence="1" type="ORF">AD945_04025</name>
</gene>
<dbReference type="SUPFAM" id="SSF57783">
    <property type="entry name" value="Zinc beta-ribbon"/>
    <property type="match status" value="1"/>
</dbReference>
<proteinExistence type="predicted"/>